<feature type="chain" id="PRO_5020453333" evidence="2">
    <location>
        <begin position="22"/>
        <end position="184"/>
    </location>
</feature>
<dbReference type="Proteomes" id="UP000307749">
    <property type="component" value="Unassembled WGS sequence"/>
</dbReference>
<evidence type="ECO:0000256" key="1">
    <source>
        <dbReference type="SAM" id="MobiDB-lite"/>
    </source>
</evidence>
<feature type="signal peptide" evidence="2">
    <location>
        <begin position="1"/>
        <end position="21"/>
    </location>
</feature>
<dbReference type="NCBIfam" id="TIGR02747">
    <property type="entry name" value="TraV"/>
    <property type="match status" value="1"/>
</dbReference>
<keyword evidence="4" id="KW-1185">Reference proteome</keyword>
<comment type="caution">
    <text evidence="3">The sequence shown here is derived from an EMBL/GenBank/DDBJ whole genome shotgun (WGS) entry which is preliminary data.</text>
</comment>
<dbReference type="InterPro" id="IPR014118">
    <property type="entry name" value="T4SS_TraV"/>
</dbReference>
<dbReference type="STRING" id="993689.GCA_002077135_00207"/>
<evidence type="ECO:0000256" key="2">
    <source>
        <dbReference type="SAM" id="SignalP"/>
    </source>
</evidence>
<protein>
    <submittedName>
        <fullName evidence="3">Type IV conjugative transfer system protein TraV</fullName>
    </submittedName>
</protein>
<dbReference type="PROSITE" id="PS51257">
    <property type="entry name" value="PROKAR_LIPOPROTEIN"/>
    <property type="match status" value="1"/>
</dbReference>
<proteinExistence type="predicted"/>
<sequence length="184" mass="19611">MIKTLLRVVATAGCLALVGCASDPYVCPEPSGVACMSARQVYKLTDPPGKAGIEAAEGILRNPKTGKLIHPKDSKTFREDQAEDDGRVANASIQGAALPLPHTGNVIPVVEPPRVMRVWIGPWVDSHGNLHMAQRVYTQIVPRRWSIGTRESTRPATFFPLDAMPSSAPSKAPPNAPAVANGTD</sequence>
<dbReference type="EMBL" id="MWQO01000014">
    <property type="protein sequence ID" value="THD11305.1"/>
    <property type="molecule type" value="Genomic_DNA"/>
</dbReference>
<dbReference type="AlphaFoldDB" id="A0A4S3KQH9"/>
<evidence type="ECO:0000313" key="4">
    <source>
        <dbReference type="Proteomes" id="UP000307749"/>
    </source>
</evidence>
<reference evidence="3 4" key="1">
    <citation type="submission" date="2017-02" db="EMBL/GenBank/DDBJ databases">
        <title>Whole genome sequencing of Metallibacterium scheffleri DSM 24874 (T).</title>
        <authorList>
            <person name="Kumar S."/>
            <person name="Patil P."/>
            <person name="Patil P.B."/>
        </authorList>
    </citation>
    <scope>NUCLEOTIDE SEQUENCE [LARGE SCALE GENOMIC DNA]</scope>
    <source>
        <strain evidence="3 4">DSM 24874</strain>
    </source>
</reference>
<accession>A0A4S3KQH9</accession>
<organism evidence="3 4">
    <name type="scientific">Metallibacterium scheffleri</name>
    <dbReference type="NCBI Taxonomy" id="993689"/>
    <lineage>
        <taxon>Bacteria</taxon>
        <taxon>Pseudomonadati</taxon>
        <taxon>Pseudomonadota</taxon>
        <taxon>Gammaproteobacteria</taxon>
        <taxon>Lysobacterales</taxon>
        <taxon>Rhodanobacteraceae</taxon>
        <taxon>Metallibacterium</taxon>
    </lineage>
</organism>
<name>A0A4S3KQH9_9GAMM</name>
<evidence type="ECO:0000313" key="3">
    <source>
        <dbReference type="EMBL" id="THD11305.1"/>
    </source>
</evidence>
<dbReference type="RefSeq" id="WP_081130249.1">
    <property type="nucleotide sequence ID" value="NZ_LDOS01000005.1"/>
</dbReference>
<dbReference type="OrthoDB" id="5298305at2"/>
<gene>
    <name evidence="3" type="ORF">B1806_04080</name>
</gene>
<feature type="region of interest" description="Disordered" evidence="1">
    <location>
        <begin position="160"/>
        <end position="184"/>
    </location>
</feature>
<dbReference type="Pfam" id="PF09676">
    <property type="entry name" value="TraV"/>
    <property type="match status" value="1"/>
</dbReference>
<keyword evidence="2" id="KW-0732">Signal</keyword>